<reference evidence="1" key="1">
    <citation type="submission" date="2020-05" db="EMBL/GenBank/DDBJ databases">
        <title>Large-scale comparative analyses of tick genomes elucidate their genetic diversity and vector capacities.</title>
        <authorList>
            <person name="Jia N."/>
            <person name="Wang J."/>
            <person name="Shi W."/>
            <person name="Du L."/>
            <person name="Sun Y."/>
            <person name="Zhan W."/>
            <person name="Jiang J."/>
            <person name="Wang Q."/>
            <person name="Zhang B."/>
            <person name="Ji P."/>
            <person name="Sakyi L.B."/>
            <person name="Cui X."/>
            <person name="Yuan T."/>
            <person name="Jiang B."/>
            <person name="Yang W."/>
            <person name="Lam T.T.-Y."/>
            <person name="Chang Q."/>
            <person name="Ding S."/>
            <person name="Wang X."/>
            <person name="Zhu J."/>
            <person name="Ruan X."/>
            <person name="Zhao L."/>
            <person name="Wei J."/>
            <person name="Que T."/>
            <person name="Du C."/>
            <person name="Cheng J."/>
            <person name="Dai P."/>
            <person name="Han X."/>
            <person name="Huang E."/>
            <person name="Gao Y."/>
            <person name="Liu J."/>
            <person name="Shao H."/>
            <person name="Ye R."/>
            <person name="Li L."/>
            <person name="Wei W."/>
            <person name="Wang X."/>
            <person name="Wang C."/>
            <person name="Yang T."/>
            <person name="Huo Q."/>
            <person name="Li W."/>
            <person name="Guo W."/>
            <person name="Chen H."/>
            <person name="Zhou L."/>
            <person name="Ni X."/>
            <person name="Tian J."/>
            <person name="Zhou Y."/>
            <person name="Sheng Y."/>
            <person name="Liu T."/>
            <person name="Pan Y."/>
            <person name="Xia L."/>
            <person name="Li J."/>
            <person name="Zhao F."/>
            <person name="Cao W."/>
        </authorList>
    </citation>
    <scope>NUCLEOTIDE SEQUENCE</scope>
    <source>
        <strain evidence="1">Hyas-2018</strain>
    </source>
</reference>
<dbReference type="Proteomes" id="UP000821845">
    <property type="component" value="Chromosome 8"/>
</dbReference>
<keyword evidence="2" id="KW-1185">Reference proteome</keyword>
<evidence type="ECO:0000313" key="2">
    <source>
        <dbReference type="Proteomes" id="UP000821845"/>
    </source>
</evidence>
<protein>
    <submittedName>
        <fullName evidence="1">Uncharacterized protein</fullName>
    </submittedName>
</protein>
<sequence length="494" mass="55794">MSFWEDMMQAVRKMGDPDELANGEDLIILKLENPLPSSRSVPQPLTADASRSVFTTGRDGVMSCRSFLVRQSYSTVLFSGLPELKSMKGFVNALRDIVSKTQELIIVHNRDRMVDLMSWFTKVSRLILYHDLMLQTECTSNMREMAQLSHLRQVWGTTPAVGTEELFLCPLTLTMLLANCPALSEIQAPVDEMVLLAERFAVHSPHLPPMFHDVRELTLGCYLRRSSRNATMMRDTRLSCMKKALERYPNLEQLQVTTTSRKVLACIPEFSRLKRLSVMYGAAHKGMCPFDNSITNVLHALPLTHLTLKYFGGVVLSTIDSSCQNLECLSLLGCDILDEKIQAGSFSKLKSLALSDSIMEEAFFTLLNAAEGLTDLHLDGEWIISAYVGGPPSPVYQRPMHFALEQLTLATDWTVPALCVTIEELRRLIESMPLLRHLTTDSYDIRLCVQHYYPRVTLAWTTCTTCTAEFPKMNTMQHEIWQAVHGDDVDDEKT</sequence>
<comment type="caution">
    <text evidence="1">The sequence shown here is derived from an EMBL/GenBank/DDBJ whole genome shotgun (WGS) entry which is preliminary data.</text>
</comment>
<gene>
    <name evidence="1" type="ORF">HPB50_027179</name>
</gene>
<dbReference type="EMBL" id="CM023488">
    <property type="protein sequence ID" value="KAH6925027.1"/>
    <property type="molecule type" value="Genomic_DNA"/>
</dbReference>
<name>A0ACB7RVW4_HYAAI</name>
<proteinExistence type="predicted"/>
<accession>A0ACB7RVW4</accession>
<organism evidence="1 2">
    <name type="scientific">Hyalomma asiaticum</name>
    <name type="common">Tick</name>
    <dbReference type="NCBI Taxonomy" id="266040"/>
    <lineage>
        <taxon>Eukaryota</taxon>
        <taxon>Metazoa</taxon>
        <taxon>Ecdysozoa</taxon>
        <taxon>Arthropoda</taxon>
        <taxon>Chelicerata</taxon>
        <taxon>Arachnida</taxon>
        <taxon>Acari</taxon>
        <taxon>Parasitiformes</taxon>
        <taxon>Ixodida</taxon>
        <taxon>Ixodoidea</taxon>
        <taxon>Ixodidae</taxon>
        <taxon>Hyalomminae</taxon>
        <taxon>Hyalomma</taxon>
    </lineage>
</organism>
<evidence type="ECO:0000313" key="1">
    <source>
        <dbReference type="EMBL" id="KAH6925027.1"/>
    </source>
</evidence>